<evidence type="ECO:0000256" key="2">
    <source>
        <dbReference type="ARBA" id="ARBA00023002"/>
    </source>
</evidence>
<feature type="region of interest" description="Disordered" evidence="4">
    <location>
        <begin position="1"/>
        <end position="31"/>
    </location>
</feature>
<comment type="similarity">
    <text evidence="3">Belongs to the ustYa family.</text>
</comment>
<dbReference type="Proteomes" id="UP001337655">
    <property type="component" value="Unassembled WGS sequence"/>
</dbReference>
<keyword evidence="2" id="KW-0560">Oxidoreductase</keyword>
<dbReference type="PANTHER" id="PTHR33365:SF11">
    <property type="entry name" value="TAT PATHWAY SIGNAL SEQUENCE"/>
    <property type="match status" value="1"/>
</dbReference>
<keyword evidence="6" id="KW-1185">Reference proteome</keyword>
<gene>
    <name evidence="5" type="ORF">LTR77_002913</name>
</gene>
<dbReference type="RefSeq" id="XP_064661511.1">
    <property type="nucleotide sequence ID" value="XM_064800172.1"/>
</dbReference>
<reference evidence="5 6" key="1">
    <citation type="submission" date="2023-08" db="EMBL/GenBank/DDBJ databases">
        <title>Black Yeasts Isolated from many extreme environments.</title>
        <authorList>
            <person name="Coleine C."/>
            <person name="Stajich J.E."/>
            <person name="Selbmann L."/>
        </authorList>
    </citation>
    <scope>NUCLEOTIDE SEQUENCE [LARGE SCALE GENOMIC DNA]</scope>
    <source>
        <strain evidence="5 6">CCFEE 5935</strain>
    </source>
</reference>
<dbReference type="GeneID" id="89924260"/>
<accession>A0AAV9PK72</accession>
<protein>
    <recommendedName>
        <fullName evidence="7">Oxidase ustYa</fullName>
    </recommendedName>
</protein>
<comment type="caution">
    <text evidence="5">The sequence shown here is derived from an EMBL/GenBank/DDBJ whole genome shotgun (WGS) entry which is preliminary data.</text>
</comment>
<dbReference type="AlphaFoldDB" id="A0AAV9PK72"/>
<evidence type="ECO:0000313" key="5">
    <source>
        <dbReference type="EMBL" id="KAK5172793.1"/>
    </source>
</evidence>
<evidence type="ECO:0000313" key="6">
    <source>
        <dbReference type="Proteomes" id="UP001337655"/>
    </source>
</evidence>
<dbReference type="GO" id="GO:0043386">
    <property type="term" value="P:mycotoxin biosynthetic process"/>
    <property type="evidence" value="ECO:0007669"/>
    <property type="project" value="InterPro"/>
</dbReference>
<comment type="pathway">
    <text evidence="1">Mycotoxin biosynthesis.</text>
</comment>
<evidence type="ECO:0008006" key="7">
    <source>
        <dbReference type="Google" id="ProtNLM"/>
    </source>
</evidence>
<dbReference type="PANTHER" id="PTHR33365">
    <property type="entry name" value="YALI0B05434P"/>
    <property type="match status" value="1"/>
</dbReference>
<proteinExistence type="inferred from homology"/>
<dbReference type="EMBL" id="JAVRRT010000004">
    <property type="protein sequence ID" value="KAK5172793.1"/>
    <property type="molecule type" value="Genomic_DNA"/>
</dbReference>
<organism evidence="5 6">
    <name type="scientific">Saxophila tyrrhenica</name>
    <dbReference type="NCBI Taxonomy" id="1690608"/>
    <lineage>
        <taxon>Eukaryota</taxon>
        <taxon>Fungi</taxon>
        <taxon>Dikarya</taxon>
        <taxon>Ascomycota</taxon>
        <taxon>Pezizomycotina</taxon>
        <taxon>Dothideomycetes</taxon>
        <taxon>Dothideomycetidae</taxon>
        <taxon>Mycosphaerellales</taxon>
        <taxon>Extremaceae</taxon>
        <taxon>Saxophila</taxon>
    </lineage>
</organism>
<evidence type="ECO:0000256" key="4">
    <source>
        <dbReference type="SAM" id="MobiDB-lite"/>
    </source>
</evidence>
<evidence type="ECO:0000256" key="3">
    <source>
        <dbReference type="ARBA" id="ARBA00035112"/>
    </source>
</evidence>
<dbReference type="InterPro" id="IPR021765">
    <property type="entry name" value="UstYa-like"/>
</dbReference>
<dbReference type="Pfam" id="PF11807">
    <property type="entry name" value="UstYa"/>
    <property type="match status" value="1"/>
</dbReference>
<dbReference type="GO" id="GO:0016491">
    <property type="term" value="F:oxidoreductase activity"/>
    <property type="evidence" value="ECO:0007669"/>
    <property type="project" value="UniProtKB-KW"/>
</dbReference>
<evidence type="ECO:0000256" key="1">
    <source>
        <dbReference type="ARBA" id="ARBA00004685"/>
    </source>
</evidence>
<name>A0AAV9PK72_9PEZI</name>
<sequence length="257" mass="29086">MPEKVAYQPLNDEASEEAGKSSTPPWARHDRDHEKQKHWSLQWLRLASEIVLVALVFLLSLKIMMDGSTPRAGRPPGPNDPKQDLGYSDKVFMNESKYANEGAFLSEDKLKETLASWVPLSSKGRGYVEIPKDERDTLDGPPYLMNPLMRPNKKEIYMVSGFHQLHCLSTIMASYARLRFGKDESEMGFHIAHCFDYLREGILCAGDATLEGNNTAKYPGVKIPWGTSHRCANWDALREWADERTVFPFPPGLDTTI</sequence>